<dbReference type="InterPro" id="IPR013083">
    <property type="entry name" value="Znf_RING/FYVE/PHD"/>
</dbReference>
<dbReference type="EMBL" id="JAPFFF010000018">
    <property type="protein sequence ID" value="KAK8860784.1"/>
    <property type="molecule type" value="Genomic_DNA"/>
</dbReference>
<comment type="subcellular location">
    <subcellularLocation>
        <location evidence="2">Nucleus</location>
    </subcellularLocation>
</comment>
<evidence type="ECO:0000256" key="4">
    <source>
        <dbReference type="ARBA" id="ARBA00022723"/>
    </source>
</evidence>
<evidence type="ECO:0000259" key="16">
    <source>
        <dbReference type="PROSITE" id="PS51193"/>
    </source>
</evidence>
<dbReference type="SUPFAM" id="SSF52540">
    <property type="entry name" value="P-loop containing nucleoside triphosphate hydrolases"/>
    <property type="match status" value="1"/>
</dbReference>
<evidence type="ECO:0000256" key="14">
    <source>
        <dbReference type="SAM" id="MobiDB-lite"/>
    </source>
</evidence>
<dbReference type="PROSITE" id="PS51193">
    <property type="entry name" value="HELICASE_ATP_BIND_2"/>
    <property type="match status" value="1"/>
</dbReference>
<evidence type="ECO:0000256" key="6">
    <source>
        <dbReference type="ARBA" id="ARBA00022801"/>
    </source>
</evidence>
<dbReference type="PANTHER" id="PTHR11472:SF41">
    <property type="entry name" value="ATP-DEPENDENT DNA HELICASE DDX11-RELATED"/>
    <property type="match status" value="1"/>
</dbReference>
<gene>
    <name evidence="17" type="ORF">M9Y10_012450</name>
</gene>
<evidence type="ECO:0008006" key="19">
    <source>
        <dbReference type="Google" id="ProtNLM"/>
    </source>
</evidence>
<dbReference type="InterPro" id="IPR006554">
    <property type="entry name" value="Helicase-like_DEXD_c2"/>
</dbReference>
<evidence type="ECO:0000313" key="17">
    <source>
        <dbReference type="EMBL" id="KAK8860784.1"/>
    </source>
</evidence>
<dbReference type="Gene3D" id="1.10.30.20">
    <property type="entry name" value="Bacterial XPD DNA helicase, FeS cluster domain"/>
    <property type="match status" value="1"/>
</dbReference>
<dbReference type="NCBIfam" id="TIGR00604">
    <property type="entry name" value="rad3"/>
    <property type="match status" value="1"/>
</dbReference>
<keyword evidence="6" id="KW-0378">Hydrolase</keyword>
<dbReference type="InterPro" id="IPR010614">
    <property type="entry name" value="RAD3-like_helicase_DEAD"/>
</dbReference>
<comment type="similarity">
    <text evidence="3">Belongs to the DEAD box helicase family. DEAH subfamily. DDX11/CHL1 sub-subfamily.</text>
</comment>
<dbReference type="Pfam" id="PF06733">
    <property type="entry name" value="DEAD_2"/>
    <property type="match status" value="1"/>
</dbReference>
<dbReference type="CDD" id="cd16449">
    <property type="entry name" value="RING-HC"/>
    <property type="match status" value="1"/>
</dbReference>
<keyword evidence="11" id="KW-0413">Isomerase</keyword>
<keyword evidence="7" id="KW-0347">Helicase</keyword>
<evidence type="ECO:0000256" key="13">
    <source>
        <dbReference type="PROSITE-ProRule" id="PRU00175"/>
    </source>
</evidence>
<keyword evidence="10" id="KW-0411">Iron-sulfur</keyword>
<evidence type="ECO:0000259" key="15">
    <source>
        <dbReference type="PROSITE" id="PS50089"/>
    </source>
</evidence>
<protein>
    <recommendedName>
        <fullName evidence="19">DNA helicase</fullName>
    </recommendedName>
</protein>
<sequence>MTYDIEDVPVDFPYKPYNVQINFMQKVIESCKTRQFALLESPTGTGKTLSLLCAIFSYREKIGSQARVVYASRTHSQLSNVIKELKKTRFRPTVTHIASRKQLCLESRVKDKPPGVQARLCYDLRKKKQCIYSHEDRVTSSSPKLLNECRDLKEFIEEAKKLNVCPYLCSQINSNKADLILSPYNYIVDPSVRQHLPLEMFMGSIIVFDEAHNFPDQCSEFLSADLQFHQIELAAKALLRLQNSTIDLGMSGRKSIDTTTLATVAPLIMRLNIEVQNRKKTDEDLKDLLSFQKNPYKESVYAIKKDSDFLFEILDKSGINESNQATVIALLDNVLQVSIGINSRLEPQEVSAIENLQKFFDNIFQPLRDRVFNQQYINDYFSVSVTNQPSISLLCFTPAPGFRQIIDLQPYTIILTSGTLSPLDSFAEEFDQKFPIRLENGHVASSDQVFVGIVTAGWNNTTKFEFTHAQRKDRFMKDILVESIKRLYDIVPNGALTFFPSFSFLEELAPQFQRMVTHKKIWIEPRDNTKTQSVIDGFNKDAPKGAALLGVCRGKLSEGLDFSDDSARCVCIVGIPYPNLTDYKIQFKREWFDSKRKGLGSKWYMESAMRAVNQSIGRAIRHVNDYAAILLFDDRYPGLQSSLSKWIQPSIRRFQKWEEMILQLKYFYQMKLNGFLYSEISEKQDVYDGPVFVHSTKPQPKSISSKKEFKDTTQKDSSSKFKAIEDLSQISSRPLQLKSSKNLSHTKQKPDKEEMKASLTLFFNQGKPENKSKSSSSNSSRNSSSNNSLSIALTSVLNSKKKETVKNHIVNKLSLDSKVINEVIQCVHCQQKAKSALKMVKLDCGHYSCQDCWDFNKVLKTKCPLCHK</sequence>
<keyword evidence="13" id="KW-0863">Zinc-finger</keyword>
<evidence type="ECO:0000256" key="11">
    <source>
        <dbReference type="ARBA" id="ARBA00023235"/>
    </source>
</evidence>
<feature type="compositionally biased region" description="Low complexity" evidence="14">
    <location>
        <begin position="773"/>
        <end position="787"/>
    </location>
</feature>
<dbReference type="Gene3D" id="3.30.40.10">
    <property type="entry name" value="Zinc/RING finger domain, C3HC4 (zinc finger)"/>
    <property type="match status" value="1"/>
</dbReference>
<feature type="domain" description="Helicase ATP-binding" evidence="16">
    <location>
        <begin position="6"/>
        <end position="257"/>
    </location>
</feature>
<evidence type="ECO:0000256" key="3">
    <source>
        <dbReference type="ARBA" id="ARBA00008435"/>
    </source>
</evidence>
<evidence type="ECO:0000256" key="5">
    <source>
        <dbReference type="ARBA" id="ARBA00022741"/>
    </source>
</evidence>
<evidence type="ECO:0000256" key="1">
    <source>
        <dbReference type="ARBA" id="ARBA00001966"/>
    </source>
</evidence>
<dbReference type="SMART" id="SM00488">
    <property type="entry name" value="DEXDc2"/>
    <property type="match status" value="1"/>
</dbReference>
<dbReference type="CDD" id="cd18788">
    <property type="entry name" value="SF2_C_XPD"/>
    <property type="match status" value="1"/>
</dbReference>
<dbReference type="InterPro" id="IPR006555">
    <property type="entry name" value="ATP-dep_Helicase_C"/>
</dbReference>
<keyword evidence="12" id="KW-0539">Nucleus</keyword>
<evidence type="ECO:0000256" key="9">
    <source>
        <dbReference type="ARBA" id="ARBA00023004"/>
    </source>
</evidence>
<dbReference type="Gene3D" id="1.10.275.40">
    <property type="match status" value="1"/>
</dbReference>
<reference evidence="17 18" key="1">
    <citation type="submission" date="2024-04" db="EMBL/GenBank/DDBJ databases">
        <title>Tritrichomonas musculus Genome.</title>
        <authorList>
            <person name="Alves-Ferreira E."/>
            <person name="Grigg M."/>
            <person name="Lorenzi H."/>
            <person name="Galac M."/>
        </authorList>
    </citation>
    <scope>NUCLEOTIDE SEQUENCE [LARGE SCALE GENOMIC DNA]</scope>
    <source>
        <strain evidence="17 18">EAF2021</strain>
    </source>
</reference>
<dbReference type="SMART" id="SM00491">
    <property type="entry name" value="HELICc2"/>
    <property type="match status" value="1"/>
</dbReference>
<evidence type="ECO:0000256" key="12">
    <source>
        <dbReference type="ARBA" id="ARBA00023242"/>
    </source>
</evidence>
<keyword evidence="13" id="KW-0862">Zinc</keyword>
<dbReference type="InterPro" id="IPR014013">
    <property type="entry name" value="Helic_SF1/SF2_ATP-bd_DinG/Rad3"/>
</dbReference>
<keyword evidence="18" id="KW-1185">Reference proteome</keyword>
<evidence type="ECO:0000256" key="8">
    <source>
        <dbReference type="ARBA" id="ARBA00022840"/>
    </source>
</evidence>
<dbReference type="InterPro" id="IPR042493">
    <property type="entry name" value="XPD_DNA_FeS"/>
</dbReference>
<keyword evidence="5" id="KW-0547">Nucleotide-binding</keyword>
<dbReference type="Proteomes" id="UP001470230">
    <property type="component" value="Unassembled WGS sequence"/>
</dbReference>
<evidence type="ECO:0000313" key="18">
    <source>
        <dbReference type="Proteomes" id="UP001470230"/>
    </source>
</evidence>
<comment type="caution">
    <text evidence="17">The sequence shown here is derived from an EMBL/GenBank/DDBJ whole genome shotgun (WGS) entry which is preliminary data.</text>
</comment>
<dbReference type="PROSITE" id="PS50089">
    <property type="entry name" value="ZF_RING_2"/>
    <property type="match status" value="1"/>
</dbReference>
<feature type="domain" description="RING-type" evidence="15">
    <location>
        <begin position="826"/>
        <end position="867"/>
    </location>
</feature>
<feature type="region of interest" description="Disordered" evidence="14">
    <location>
        <begin position="696"/>
        <end position="717"/>
    </location>
</feature>
<dbReference type="Pfam" id="PF13307">
    <property type="entry name" value="Helicase_C_2"/>
    <property type="match status" value="1"/>
</dbReference>
<accession>A0ABR2ICJ6</accession>
<comment type="cofactor">
    <cofactor evidence="1">
        <name>[4Fe-4S] cluster</name>
        <dbReference type="ChEBI" id="CHEBI:49883"/>
    </cofactor>
</comment>
<dbReference type="PANTHER" id="PTHR11472">
    <property type="entry name" value="DNA REPAIR DEAD HELICASE RAD3/XP-D SUBFAMILY MEMBER"/>
    <property type="match status" value="1"/>
</dbReference>
<name>A0ABR2ICJ6_9EUKA</name>
<keyword evidence="8" id="KW-0067">ATP-binding</keyword>
<dbReference type="InterPro" id="IPR045028">
    <property type="entry name" value="DinG/Rad3-like"/>
</dbReference>
<organism evidence="17 18">
    <name type="scientific">Tritrichomonas musculus</name>
    <dbReference type="NCBI Taxonomy" id="1915356"/>
    <lineage>
        <taxon>Eukaryota</taxon>
        <taxon>Metamonada</taxon>
        <taxon>Parabasalia</taxon>
        <taxon>Tritrichomonadida</taxon>
        <taxon>Tritrichomonadidae</taxon>
        <taxon>Tritrichomonas</taxon>
    </lineage>
</organism>
<keyword evidence="9" id="KW-0408">Iron</keyword>
<feature type="region of interest" description="Disordered" evidence="14">
    <location>
        <begin position="765"/>
        <end position="787"/>
    </location>
</feature>
<evidence type="ECO:0000256" key="7">
    <source>
        <dbReference type="ARBA" id="ARBA00022806"/>
    </source>
</evidence>
<dbReference type="InterPro" id="IPR027417">
    <property type="entry name" value="P-loop_NTPase"/>
</dbReference>
<feature type="compositionally biased region" description="Basic and acidic residues" evidence="14">
    <location>
        <begin position="705"/>
        <end position="717"/>
    </location>
</feature>
<dbReference type="InterPro" id="IPR013020">
    <property type="entry name" value="Rad3/Chl1-like"/>
</dbReference>
<evidence type="ECO:0000256" key="2">
    <source>
        <dbReference type="ARBA" id="ARBA00004123"/>
    </source>
</evidence>
<dbReference type="Gene3D" id="3.40.50.300">
    <property type="entry name" value="P-loop containing nucleotide triphosphate hydrolases"/>
    <property type="match status" value="2"/>
</dbReference>
<keyword evidence="4" id="KW-0479">Metal-binding</keyword>
<evidence type="ECO:0000256" key="10">
    <source>
        <dbReference type="ARBA" id="ARBA00023014"/>
    </source>
</evidence>
<proteinExistence type="inferred from homology"/>
<dbReference type="InterPro" id="IPR001841">
    <property type="entry name" value="Znf_RING"/>
</dbReference>
<dbReference type="SUPFAM" id="SSF57850">
    <property type="entry name" value="RING/U-box"/>
    <property type="match status" value="1"/>
</dbReference>